<dbReference type="AlphaFoldDB" id="M5BVR4"/>
<sequence length="89" mass="9312">MTQVDPSSKPSTPPDAVKPEERNLARAKSTSVTAKPSDPIPSQEPTVDPILLTDPKSKSRLSGTGINPEFDAQSLVQRDTGRGMAGLGG</sequence>
<evidence type="ECO:0000313" key="3">
    <source>
        <dbReference type="Proteomes" id="UP000012065"/>
    </source>
</evidence>
<accession>M5BVR4</accession>
<comment type="caution">
    <text evidence="2">The sequence shown here is derived from an EMBL/GenBank/DDBJ whole genome shotgun (WGS) entry which is preliminary data.</text>
</comment>
<name>M5BVR4_THACB</name>
<reference evidence="2 3" key="1">
    <citation type="journal article" date="2013" name="J. Biotechnol.">
        <title>Establishment and interpretation of the genome sequence of the phytopathogenic fungus Rhizoctonia solani AG1-IB isolate 7/3/14.</title>
        <authorList>
            <person name="Wibberg D.W."/>
            <person name="Jelonek L.J."/>
            <person name="Rupp O.R."/>
            <person name="Hennig M.H."/>
            <person name="Eikmeyer F.E."/>
            <person name="Goesmann A.G."/>
            <person name="Hartmann A.H."/>
            <person name="Borriss R.B."/>
            <person name="Grosch R.G."/>
            <person name="Puehler A.P."/>
            <person name="Schlueter A.S."/>
        </authorList>
    </citation>
    <scope>NUCLEOTIDE SEQUENCE [LARGE SCALE GENOMIC DNA]</scope>
    <source>
        <strain evidence="3">AG1-IB / isolate 7/3/14</strain>
    </source>
</reference>
<dbReference type="HOGENOM" id="CLU_2456318_0_0_1"/>
<dbReference type="Proteomes" id="UP000012065">
    <property type="component" value="Unassembled WGS sequence"/>
</dbReference>
<proteinExistence type="predicted"/>
<organism evidence="2 3">
    <name type="scientific">Thanatephorus cucumeris (strain AG1-IB / isolate 7/3/14)</name>
    <name type="common">Lettuce bottom rot fungus</name>
    <name type="synonym">Rhizoctonia solani</name>
    <dbReference type="NCBI Taxonomy" id="1108050"/>
    <lineage>
        <taxon>Eukaryota</taxon>
        <taxon>Fungi</taxon>
        <taxon>Dikarya</taxon>
        <taxon>Basidiomycota</taxon>
        <taxon>Agaricomycotina</taxon>
        <taxon>Agaricomycetes</taxon>
        <taxon>Cantharellales</taxon>
        <taxon>Ceratobasidiaceae</taxon>
        <taxon>Rhizoctonia</taxon>
        <taxon>Rhizoctonia solani AG-1</taxon>
    </lineage>
</organism>
<feature type="region of interest" description="Disordered" evidence="1">
    <location>
        <begin position="1"/>
        <end position="89"/>
    </location>
</feature>
<evidence type="ECO:0000313" key="2">
    <source>
        <dbReference type="EMBL" id="CCO31778.1"/>
    </source>
</evidence>
<protein>
    <submittedName>
        <fullName evidence="2">Uncharacterized protein</fullName>
    </submittedName>
</protein>
<evidence type="ECO:0000256" key="1">
    <source>
        <dbReference type="SAM" id="MobiDB-lite"/>
    </source>
</evidence>
<gene>
    <name evidence="2" type="ORF">BN14_05828</name>
</gene>
<dbReference type="EMBL" id="CAOJ01008778">
    <property type="protein sequence ID" value="CCO31778.1"/>
    <property type="molecule type" value="Genomic_DNA"/>
</dbReference>
<feature type="compositionally biased region" description="Polar residues" evidence="1">
    <location>
        <begin position="1"/>
        <end position="10"/>
    </location>
</feature>